<keyword evidence="2" id="KW-1185">Reference proteome</keyword>
<organism evidence="1 2">
    <name type="scientific">Streptomyces coeruleorubidus</name>
    <dbReference type="NCBI Taxonomy" id="116188"/>
    <lineage>
        <taxon>Bacteria</taxon>
        <taxon>Bacillati</taxon>
        <taxon>Actinomycetota</taxon>
        <taxon>Actinomycetes</taxon>
        <taxon>Kitasatosporales</taxon>
        <taxon>Streptomycetaceae</taxon>
        <taxon>Streptomyces</taxon>
    </lineage>
</organism>
<reference evidence="1 2" key="1">
    <citation type="journal article" date="2021" name="J. Microbiol. Biotechnol.">
        <title>An Efficient Markerless Deletion System Suitable for the Industrial Strains of Streptomyces.</title>
        <authorList>
            <person name="Dong J."/>
            <person name="Wei J."/>
            <person name="Li H."/>
            <person name="Zhao S."/>
            <person name="Guan W."/>
        </authorList>
    </citation>
    <scope>NUCLEOTIDE SEQUENCE [LARGE SCALE GENOMIC DNA]</scope>
    <source>
        <strain evidence="1 2">CICC 11043</strain>
    </source>
</reference>
<dbReference type="RefSeq" id="WP_317928283.1">
    <property type="nucleotide sequence ID" value="NZ_CP137525.1"/>
</dbReference>
<evidence type="ECO:0008006" key="3">
    <source>
        <dbReference type="Google" id="ProtNLM"/>
    </source>
</evidence>
<name>A0ABZ0KUF2_STRC4</name>
<reference evidence="1 2" key="2">
    <citation type="journal article" date="2024" name="Microb. Biotechnol.">
        <title>The involvement of multiple ABC transporters in daunorubicin efflux in Streptomyces coeruleorubidus.</title>
        <authorList>
            <person name="Dong J."/>
            <person name="Ning J."/>
            <person name="Tian Y."/>
            <person name="Li H."/>
            <person name="Chen H."/>
            <person name="Guan W."/>
        </authorList>
    </citation>
    <scope>NUCLEOTIDE SEQUENCE [LARGE SCALE GENOMIC DNA]</scope>
    <source>
        <strain evidence="1 2">CICC 11043</strain>
    </source>
</reference>
<gene>
    <name evidence="1" type="ORF">R5U08_41695</name>
</gene>
<geneLocation type="plasmid" evidence="1 2">
    <name>unnamed</name>
</geneLocation>
<proteinExistence type="predicted"/>
<dbReference type="EMBL" id="CP137525">
    <property type="protein sequence ID" value="WOT40612.1"/>
    <property type="molecule type" value="Genomic_DNA"/>
</dbReference>
<dbReference type="Proteomes" id="UP001305002">
    <property type="component" value="Plasmid unnamed"/>
</dbReference>
<keyword evidence="1" id="KW-0614">Plasmid</keyword>
<accession>A0ABZ0KUF2</accession>
<evidence type="ECO:0000313" key="1">
    <source>
        <dbReference type="EMBL" id="WOT40612.1"/>
    </source>
</evidence>
<sequence length="173" mass="19615">MTNPAVALRASYSIWQHLQEPGQDDKGTNLQDKLAWNEPRAGQPGTPARNELPTGVERVLFIRTAHTRPASQNRRCPQEDLLITPQLHTEDFTQADVEEFHRLMTILLTTCRSIADEHSPDGSWTPTNPELFGQFGESMQLIATVSRALNNTRRGIRRIDSRARQRLYDRSAA</sequence>
<protein>
    <recommendedName>
        <fullName evidence="3">Tn3 transposase DDE domain-containing protein</fullName>
    </recommendedName>
</protein>
<evidence type="ECO:0000313" key="2">
    <source>
        <dbReference type="Proteomes" id="UP001305002"/>
    </source>
</evidence>